<gene>
    <name evidence="2" type="ORF">ONB1V03_LOCUS22557</name>
</gene>
<name>A0A7R9MTQ5_9ACAR</name>
<organism evidence="2">
    <name type="scientific">Oppiella nova</name>
    <dbReference type="NCBI Taxonomy" id="334625"/>
    <lineage>
        <taxon>Eukaryota</taxon>
        <taxon>Metazoa</taxon>
        <taxon>Ecdysozoa</taxon>
        <taxon>Arthropoda</taxon>
        <taxon>Chelicerata</taxon>
        <taxon>Arachnida</taxon>
        <taxon>Acari</taxon>
        <taxon>Acariformes</taxon>
        <taxon>Sarcoptiformes</taxon>
        <taxon>Oribatida</taxon>
        <taxon>Brachypylina</taxon>
        <taxon>Oppioidea</taxon>
        <taxon>Oppiidae</taxon>
        <taxon>Oppiella</taxon>
    </lineage>
</organism>
<evidence type="ECO:0000313" key="3">
    <source>
        <dbReference type="Proteomes" id="UP000728032"/>
    </source>
</evidence>
<feature type="domain" description="PPM-type phosphatase" evidence="1">
    <location>
        <begin position="1"/>
        <end position="70"/>
    </location>
</feature>
<dbReference type="Pfam" id="PF00481">
    <property type="entry name" value="PP2C"/>
    <property type="match status" value="1"/>
</dbReference>
<protein>
    <recommendedName>
        <fullName evidence="1">PPM-type phosphatase domain-containing protein</fullName>
    </recommendedName>
</protein>
<reference evidence="2" key="1">
    <citation type="submission" date="2020-11" db="EMBL/GenBank/DDBJ databases">
        <authorList>
            <person name="Tran Van P."/>
        </authorList>
    </citation>
    <scope>NUCLEOTIDE SEQUENCE</scope>
</reference>
<evidence type="ECO:0000259" key="1">
    <source>
        <dbReference type="PROSITE" id="PS51746"/>
    </source>
</evidence>
<dbReference type="EMBL" id="CAJPVJ010051177">
    <property type="protein sequence ID" value="CAG2183136.1"/>
    <property type="molecule type" value="Genomic_DNA"/>
</dbReference>
<dbReference type="InterPro" id="IPR036457">
    <property type="entry name" value="PPM-type-like_dom_sf"/>
</dbReference>
<dbReference type="InterPro" id="IPR001932">
    <property type="entry name" value="PPM-type_phosphatase-like_dom"/>
</dbReference>
<sequence>MITALPDVKTLDLEQSDDFMVIACDGIWNSMTSQQVVDFVGHRINKTDKLSSVCDENMSGAQHSRRWHRM</sequence>
<dbReference type="OrthoDB" id="10264738at2759"/>
<keyword evidence="3" id="KW-1185">Reference proteome</keyword>
<proteinExistence type="predicted"/>
<accession>A0A7R9MTQ5</accession>
<dbReference type="AlphaFoldDB" id="A0A7R9MTQ5"/>
<dbReference type="SUPFAM" id="SSF81606">
    <property type="entry name" value="PP2C-like"/>
    <property type="match status" value="1"/>
</dbReference>
<dbReference type="EMBL" id="OC966002">
    <property type="protein sequence ID" value="CAD7666005.1"/>
    <property type="molecule type" value="Genomic_DNA"/>
</dbReference>
<dbReference type="Proteomes" id="UP000728032">
    <property type="component" value="Unassembled WGS sequence"/>
</dbReference>
<dbReference type="Gene3D" id="3.60.40.10">
    <property type="entry name" value="PPM-type phosphatase domain"/>
    <property type="match status" value="1"/>
</dbReference>
<evidence type="ECO:0000313" key="2">
    <source>
        <dbReference type="EMBL" id="CAD7666005.1"/>
    </source>
</evidence>
<dbReference type="PROSITE" id="PS51746">
    <property type="entry name" value="PPM_2"/>
    <property type="match status" value="1"/>
</dbReference>